<feature type="compositionally biased region" description="Basic and acidic residues" evidence="1">
    <location>
        <begin position="1"/>
        <end position="12"/>
    </location>
</feature>
<feature type="non-terminal residue" evidence="2">
    <location>
        <position position="1"/>
    </location>
</feature>
<protein>
    <submittedName>
        <fullName evidence="2">Uncharacterized protein</fullName>
    </submittedName>
</protein>
<proteinExistence type="predicted"/>
<dbReference type="EMBL" id="BARV01033832">
    <property type="protein sequence ID" value="GAI54413.1"/>
    <property type="molecule type" value="Genomic_DNA"/>
</dbReference>
<feature type="region of interest" description="Disordered" evidence="1">
    <location>
        <begin position="1"/>
        <end position="22"/>
    </location>
</feature>
<reference evidence="2" key="1">
    <citation type="journal article" date="2014" name="Front. Microbiol.">
        <title>High frequency of phylogenetically diverse reductive dehalogenase-homologous genes in deep subseafloor sedimentary metagenomes.</title>
        <authorList>
            <person name="Kawai M."/>
            <person name="Futagami T."/>
            <person name="Toyoda A."/>
            <person name="Takaki Y."/>
            <person name="Nishi S."/>
            <person name="Hori S."/>
            <person name="Arai W."/>
            <person name="Tsubouchi T."/>
            <person name="Morono Y."/>
            <person name="Uchiyama I."/>
            <person name="Ito T."/>
            <person name="Fujiyama A."/>
            <person name="Inagaki F."/>
            <person name="Takami H."/>
        </authorList>
    </citation>
    <scope>NUCLEOTIDE SEQUENCE</scope>
    <source>
        <strain evidence="2">Expedition CK06-06</strain>
    </source>
</reference>
<dbReference type="AlphaFoldDB" id="X1PEY4"/>
<comment type="caution">
    <text evidence="2">The sequence shown here is derived from an EMBL/GenBank/DDBJ whole genome shotgun (WGS) entry which is preliminary data.</text>
</comment>
<sequence length="45" mass="4790">NREGTRVTKDFEGFGIEPPHPSSTLCKYGGDLATPANGGSKVFNH</sequence>
<accession>X1PEY4</accession>
<name>X1PEY4_9ZZZZ</name>
<evidence type="ECO:0000313" key="2">
    <source>
        <dbReference type="EMBL" id="GAI54413.1"/>
    </source>
</evidence>
<gene>
    <name evidence="2" type="ORF">S06H3_53115</name>
</gene>
<organism evidence="2">
    <name type="scientific">marine sediment metagenome</name>
    <dbReference type="NCBI Taxonomy" id="412755"/>
    <lineage>
        <taxon>unclassified sequences</taxon>
        <taxon>metagenomes</taxon>
        <taxon>ecological metagenomes</taxon>
    </lineage>
</organism>
<evidence type="ECO:0000256" key="1">
    <source>
        <dbReference type="SAM" id="MobiDB-lite"/>
    </source>
</evidence>